<dbReference type="Proteomes" id="UP001054837">
    <property type="component" value="Unassembled WGS sequence"/>
</dbReference>
<accession>A0AAV4VZU9</accession>
<protein>
    <submittedName>
        <fullName evidence="1">Uncharacterized protein</fullName>
    </submittedName>
</protein>
<evidence type="ECO:0000313" key="2">
    <source>
        <dbReference type="Proteomes" id="UP001054837"/>
    </source>
</evidence>
<reference evidence="1 2" key="1">
    <citation type="submission" date="2021-06" db="EMBL/GenBank/DDBJ databases">
        <title>Caerostris darwini draft genome.</title>
        <authorList>
            <person name="Kono N."/>
            <person name="Arakawa K."/>
        </authorList>
    </citation>
    <scope>NUCLEOTIDE SEQUENCE [LARGE SCALE GENOMIC DNA]</scope>
</reference>
<proteinExistence type="predicted"/>
<evidence type="ECO:0000313" key="1">
    <source>
        <dbReference type="EMBL" id="GIY74973.1"/>
    </source>
</evidence>
<name>A0AAV4VZU9_9ARAC</name>
<dbReference type="AlphaFoldDB" id="A0AAV4VZU9"/>
<dbReference type="EMBL" id="BPLQ01013807">
    <property type="protein sequence ID" value="GIY74973.1"/>
    <property type="molecule type" value="Genomic_DNA"/>
</dbReference>
<keyword evidence="2" id="KW-1185">Reference proteome</keyword>
<sequence>MIPLIIPPPPSRGAPFGTTCPQRHFHSSDSLGVFQENEGFPKHTLFSPRRLTSTDAAPQDRLSARLAHEGLSIPKLVTKTKRRARWKIPKSVRHLVEGSRKSPRFSLKINHAFEASYRGLKSRKK</sequence>
<gene>
    <name evidence="1" type="ORF">CDAR_241741</name>
</gene>
<comment type="caution">
    <text evidence="1">The sequence shown here is derived from an EMBL/GenBank/DDBJ whole genome shotgun (WGS) entry which is preliminary data.</text>
</comment>
<organism evidence="1 2">
    <name type="scientific">Caerostris darwini</name>
    <dbReference type="NCBI Taxonomy" id="1538125"/>
    <lineage>
        <taxon>Eukaryota</taxon>
        <taxon>Metazoa</taxon>
        <taxon>Ecdysozoa</taxon>
        <taxon>Arthropoda</taxon>
        <taxon>Chelicerata</taxon>
        <taxon>Arachnida</taxon>
        <taxon>Araneae</taxon>
        <taxon>Araneomorphae</taxon>
        <taxon>Entelegynae</taxon>
        <taxon>Araneoidea</taxon>
        <taxon>Araneidae</taxon>
        <taxon>Caerostris</taxon>
    </lineage>
</organism>